<dbReference type="EMBL" id="SMAA01000007">
    <property type="protein sequence ID" value="TCS79288.1"/>
    <property type="molecule type" value="Genomic_DNA"/>
</dbReference>
<dbReference type="OrthoDB" id="1665551at2"/>
<keyword evidence="1" id="KW-0812">Transmembrane</keyword>
<organism evidence="2 3">
    <name type="scientific">Pectinatus cerevisiiphilus</name>
    <dbReference type="NCBI Taxonomy" id="86956"/>
    <lineage>
        <taxon>Bacteria</taxon>
        <taxon>Bacillati</taxon>
        <taxon>Bacillota</taxon>
        <taxon>Negativicutes</taxon>
        <taxon>Selenomonadales</taxon>
        <taxon>Selenomonadaceae</taxon>
        <taxon>Pectinatus</taxon>
    </lineage>
</organism>
<feature type="transmembrane region" description="Helical" evidence="1">
    <location>
        <begin position="43"/>
        <end position="64"/>
    </location>
</feature>
<keyword evidence="3" id="KW-1185">Reference proteome</keyword>
<proteinExistence type="predicted"/>
<dbReference type="AlphaFoldDB" id="A0A4R3K8S2"/>
<dbReference type="RefSeq" id="WP_132549008.1">
    <property type="nucleotide sequence ID" value="NZ_SMAA01000007.1"/>
</dbReference>
<evidence type="ECO:0000256" key="1">
    <source>
        <dbReference type="SAM" id="Phobius"/>
    </source>
</evidence>
<accession>A0A4R3K8S2</accession>
<dbReference type="NCBIfam" id="NF033218">
    <property type="entry name" value="anchor_AmaP"/>
    <property type="match status" value="1"/>
</dbReference>
<keyword evidence="1" id="KW-1133">Transmembrane helix</keyword>
<protein>
    <recommendedName>
        <fullName evidence="4">Alkaline shock family protein YloU</fullName>
    </recommendedName>
</protein>
<evidence type="ECO:0000313" key="2">
    <source>
        <dbReference type="EMBL" id="TCS79288.1"/>
    </source>
</evidence>
<sequence length="189" mass="20811">MGIISRFLLFFYTLCIALLSLGVIVLCTGVVPADDLWNNMLYVFGRAETVGIAVVVFLVSIELMGNCFGSKGDKDLGTEGVIVHGAQGDVKISKAAITDFCTKLCFNIAGVRDVKVKVRFLKKSDYDDPFTNLRIRLMLGQEYSAVDIANEIQKNIKEQLALYMGLENVTMDITVDNISNTGSKKKRVV</sequence>
<feature type="transmembrane region" description="Helical" evidence="1">
    <location>
        <begin position="7"/>
        <end position="31"/>
    </location>
</feature>
<keyword evidence="1" id="KW-0472">Membrane</keyword>
<dbReference type="Proteomes" id="UP000295188">
    <property type="component" value="Unassembled WGS sequence"/>
</dbReference>
<comment type="caution">
    <text evidence="2">The sequence shown here is derived from an EMBL/GenBank/DDBJ whole genome shotgun (WGS) entry which is preliminary data.</text>
</comment>
<gene>
    <name evidence="2" type="ORF">EDC37_10754</name>
</gene>
<name>A0A4R3K8S2_9FIRM</name>
<evidence type="ECO:0000313" key="3">
    <source>
        <dbReference type="Proteomes" id="UP000295188"/>
    </source>
</evidence>
<evidence type="ECO:0008006" key="4">
    <source>
        <dbReference type="Google" id="ProtNLM"/>
    </source>
</evidence>
<reference evidence="2 3" key="1">
    <citation type="submission" date="2019-03" db="EMBL/GenBank/DDBJ databases">
        <title>Genomic Encyclopedia of Type Strains, Phase IV (KMG-IV): sequencing the most valuable type-strain genomes for metagenomic binning, comparative biology and taxonomic classification.</title>
        <authorList>
            <person name="Goeker M."/>
        </authorList>
    </citation>
    <scope>NUCLEOTIDE SEQUENCE [LARGE SCALE GENOMIC DNA]</scope>
    <source>
        <strain evidence="2 3">DSM 20467</strain>
    </source>
</reference>